<keyword evidence="1" id="KW-1133">Transmembrane helix</keyword>
<proteinExistence type="predicted"/>
<evidence type="ECO:0000313" key="4">
    <source>
        <dbReference type="Proteomes" id="UP000799776"/>
    </source>
</evidence>
<dbReference type="OrthoDB" id="3903920at2759"/>
<evidence type="ECO:0000256" key="1">
    <source>
        <dbReference type="SAM" id="Phobius"/>
    </source>
</evidence>
<name>A0A9P4I1X9_9PEZI</name>
<keyword evidence="1" id="KW-0812">Transmembrane</keyword>
<feature type="chain" id="PRO_5040210438" description="DUF1996 domain-containing protein" evidence="2">
    <location>
        <begin position="19"/>
        <end position="359"/>
    </location>
</feature>
<evidence type="ECO:0000256" key="2">
    <source>
        <dbReference type="SAM" id="SignalP"/>
    </source>
</evidence>
<dbReference type="EMBL" id="ML978711">
    <property type="protein sequence ID" value="KAF2091523.1"/>
    <property type="molecule type" value="Genomic_DNA"/>
</dbReference>
<organism evidence="3 4">
    <name type="scientific">Saccharata proteae CBS 121410</name>
    <dbReference type="NCBI Taxonomy" id="1314787"/>
    <lineage>
        <taxon>Eukaryota</taxon>
        <taxon>Fungi</taxon>
        <taxon>Dikarya</taxon>
        <taxon>Ascomycota</taxon>
        <taxon>Pezizomycotina</taxon>
        <taxon>Dothideomycetes</taxon>
        <taxon>Dothideomycetes incertae sedis</taxon>
        <taxon>Botryosphaeriales</taxon>
        <taxon>Saccharataceae</taxon>
        <taxon>Saccharata</taxon>
    </lineage>
</organism>
<dbReference type="AlphaFoldDB" id="A0A9P4I1X9"/>
<protein>
    <recommendedName>
        <fullName evidence="5">DUF1996 domain-containing protein</fullName>
    </recommendedName>
</protein>
<keyword evidence="2" id="KW-0732">Signal</keyword>
<feature type="signal peptide" evidence="2">
    <location>
        <begin position="1"/>
        <end position="18"/>
    </location>
</feature>
<comment type="caution">
    <text evidence="3">The sequence shown here is derived from an EMBL/GenBank/DDBJ whole genome shotgun (WGS) entry which is preliminary data.</text>
</comment>
<reference evidence="3" key="1">
    <citation type="journal article" date="2020" name="Stud. Mycol.">
        <title>101 Dothideomycetes genomes: a test case for predicting lifestyles and emergence of pathogens.</title>
        <authorList>
            <person name="Haridas S."/>
            <person name="Albert R."/>
            <person name="Binder M."/>
            <person name="Bloem J."/>
            <person name="Labutti K."/>
            <person name="Salamov A."/>
            <person name="Andreopoulos B."/>
            <person name="Baker S."/>
            <person name="Barry K."/>
            <person name="Bills G."/>
            <person name="Bluhm B."/>
            <person name="Cannon C."/>
            <person name="Castanera R."/>
            <person name="Culley D."/>
            <person name="Daum C."/>
            <person name="Ezra D."/>
            <person name="Gonzalez J."/>
            <person name="Henrissat B."/>
            <person name="Kuo A."/>
            <person name="Liang C."/>
            <person name="Lipzen A."/>
            <person name="Lutzoni F."/>
            <person name="Magnuson J."/>
            <person name="Mondo S."/>
            <person name="Nolan M."/>
            <person name="Ohm R."/>
            <person name="Pangilinan J."/>
            <person name="Park H.-J."/>
            <person name="Ramirez L."/>
            <person name="Alfaro M."/>
            <person name="Sun H."/>
            <person name="Tritt A."/>
            <person name="Yoshinaga Y."/>
            <person name="Zwiers L.-H."/>
            <person name="Turgeon B."/>
            <person name="Goodwin S."/>
            <person name="Spatafora J."/>
            <person name="Crous P."/>
            <person name="Grigoriev I."/>
        </authorList>
    </citation>
    <scope>NUCLEOTIDE SEQUENCE</scope>
    <source>
        <strain evidence="3">CBS 121410</strain>
    </source>
</reference>
<accession>A0A9P4I1X9</accession>
<evidence type="ECO:0008006" key="5">
    <source>
        <dbReference type="Google" id="ProtNLM"/>
    </source>
</evidence>
<gene>
    <name evidence="3" type="ORF">K490DRAFT_60962</name>
</gene>
<sequence>MKSSIPLLAVSAASFAAAVKDPVTGKDYVGVSDLPIRSNQGHTHVQFPIECNGCFRSDRHNKKEVPSDGYLEFDFRMSREWGIDGDDAAIVNGFAKLEEDFPYTDNDERHRMNIASAYMLFCKPVLNEHGNPTSVGCNPTLRGSIEMKTIFKNETHDIKGVTYNINHVESKPSQPAGFRLSYMRSPKPHVLRIQQSALDTEEPFANLDEWISPPAHMRLANLAHAPIDVSHDTYADFDPYWIECKTLPCHVNKFYAKVIKSYQECAQRKAYPERFVMEDNPMPLHCRIYTAPSWIVSNAVWLYLGIVFVVIAFTTTKQTVKKEKDTLKSRHFDKAEDDAVDFMMRYQDDTARFDINEKQ</sequence>
<keyword evidence="1" id="KW-0472">Membrane</keyword>
<feature type="transmembrane region" description="Helical" evidence="1">
    <location>
        <begin position="294"/>
        <end position="314"/>
    </location>
</feature>
<keyword evidence="4" id="KW-1185">Reference proteome</keyword>
<evidence type="ECO:0000313" key="3">
    <source>
        <dbReference type="EMBL" id="KAF2091523.1"/>
    </source>
</evidence>
<dbReference type="Proteomes" id="UP000799776">
    <property type="component" value="Unassembled WGS sequence"/>
</dbReference>